<accession>A0A165L5X5</accession>
<dbReference type="RefSeq" id="WP_303682304.1">
    <property type="nucleotide sequence ID" value="NZ_LVWG01000035.1"/>
</dbReference>
<dbReference type="SUPFAM" id="SSF54292">
    <property type="entry name" value="2Fe-2S ferredoxin-like"/>
    <property type="match status" value="1"/>
</dbReference>
<dbReference type="Pfam" id="PF14691">
    <property type="entry name" value="Fer4_20"/>
    <property type="match status" value="1"/>
</dbReference>
<dbReference type="CDD" id="cd00207">
    <property type="entry name" value="fer2"/>
    <property type="match status" value="1"/>
</dbReference>
<gene>
    <name evidence="3" type="ORF">A3K90_08295</name>
</gene>
<dbReference type="Pfam" id="PF13510">
    <property type="entry name" value="Fer2_4"/>
    <property type="match status" value="1"/>
</dbReference>
<evidence type="ECO:0000259" key="2">
    <source>
        <dbReference type="PROSITE" id="PS51085"/>
    </source>
</evidence>
<dbReference type="NCBIfam" id="NF009454">
    <property type="entry name" value="PRK12814.1"/>
    <property type="match status" value="1"/>
</dbReference>
<dbReference type="GO" id="GO:0016491">
    <property type="term" value="F:oxidoreductase activity"/>
    <property type="evidence" value="ECO:0007669"/>
    <property type="project" value="InterPro"/>
</dbReference>
<dbReference type="AlphaFoldDB" id="A0A165L5X5"/>
<dbReference type="InterPro" id="IPR028261">
    <property type="entry name" value="DPD_II"/>
</dbReference>
<comment type="caution">
    <text evidence="3">The sequence shown here is derived from an EMBL/GenBank/DDBJ whole genome shotgun (WGS) entry which is preliminary data.</text>
</comment>
<proteinExistence type="predicted"/>
<dbReference type="EMBL" id="LVWG01000035">
    <property type="protein sequence ID" value="KZK73606.1"/>
    <property type="molecule type" value="Genomic_DNA"/>
</dbReference>
<dbReference type="Proteomes" id="UP000076481">
    <property type="component" value="Unassembled WGS sequence"/>
</dbReference>
<dbReference type="GO" id="GO:0051536">
    <property type="term" value="F:iron-sulfur cluster binding"/>
    <property type="evidence" value="ECO:0007669"/>
    <property type="project" value="InterPro"/>
</dbReference>
<dbReference type="InterPro" id="IPR023753">
    <property type="entry name" value="FAD/NAD-binding_dom"/>
</dbReference>
<protein>
    <submittedName>
        <fullName evidence="3">Glutamate synthase subunit beta</fullName>
    </submittedName>
</protein>
<dbReference type="InterPro" id="IPR036188">
    <property type="entry name" value="FAD/NAD-bd_sf"/>
</dbReference>
<name>A0A165L5X5_PELLU</name>
<reference evidence="3 4" key="1">
    <citation type="submission" date="2016-03" db="EMBL/GenBank/DDBJ databases">
        <title>Speciation and ecological success in dimly lit waters: horizontal gene transfer in a green sulfur bacteria bloom unveiled by metagenomic assembly.</title>
        <authorList>
            <person name="Llorens-Mares T."/>
            <person name="Liu Z."/>
            <person name="Allen L.Z."/>
            <person name="Rusch D.B."/>
            <person name="Craig M.T."/>
            <person name="Dupont C.L."/>
            <person name="Bryant D.A."/>
            <person name="Casamayor E.O."/>
        </authorList>
    </citation>
    <scope>NUCLEOTIDE SEQUENCE [LARGE SCALE GENOMIC DNA]</scope>
    <source>
        <strain evidence="3">CIII</strain>
    </source>
</reference>
<evidence type="ECO:0000313" key="4">
    <source>
        <dbReference type="Proteomes" id="UP000076481"/>
    </source>
</evidence>
<dbReference type="PROSITE" id="PS51085">
    <property type="entry name" value="2FE2S_FER_2"/>
    <property type="match status" value="1"/>
</dbReference>
<dbReference type="Pfam" id="PF07992">
    <property type="entry name" value="Pyr_redox_2"/>
    <property type="match status" value="1"/>
</dbReference>
<dbReference type="InterPro" id="IPR036010">
    <property type="entry name" value="2Fe-2S_ferredoxin-like_sf"/>
</dbReference>
<dbReference type="InterPro" id="IPR001041">
    <property type="entry name" value="2Fe-2S_ferredoxin-type"/>
</dbReference>
<feature type="domain" description="2Fe-2S ferredoxin-type" evidence="2">
    <location>
        <begin position="2"/>
        <end position="80"/>
    </location>
</feature>
<organism evidence="3 4">
    <name type="scientific">Pelodictyon luteolum</name>
    <dbReference type="NCBI Taxonomy" id="1100"/>
    <lineage>
        <taxon>Bacteria</taxon>
        <taxon>Pseudomonadati</taxon>
        <taxon>Chlorobiota</taxon>
        <taxon>Chlorobiia</taxon>
        <taxon>Chlorobiales</taxon>
        <taxon>Chlorobiaceae</taxon>
        <taxon>Chlorobium/Pelodictyon group</taxon>
        <taxon>Pelodictyon</taxon>
    </lineage>
</organism>
<feature type="region of interest" description="Disordered" evidence="1">
    <location>
        <begin position="501"/>
        <end position="522"/>
    </location>
</feature>
<sequence length="654" mass="70176">MNTISLIINGLPVRAARGTTILAAAADAGVTIPTLCHSERLESTGSCWMCIVELKGRNRFVPACSTTATDGMEIETENADIDKMRRESLQRILDQHTGDCQGPCETSCPAGCNIPGFIDAIANGNDRRAIEIIKDSIPLPAMLGRICPAPCEEECRRNGVDEPVSICALKRHAADIDIASEERFIPPPAPETGKKVAVIGSGPAGLSAAYYLRKGGHRVTVFEAEPEPGGMMRQAIPRFRLPESVIRADIAPLEAMGVEFRCGTAFGRDVTTEELKKDYDALLLAVGAQLSARLGIPGEDSPGVICGISFLKKAALGEKLEIGRKVLVIGGGNTAIDAARTALCLGAESVEIIYRRSTEDMPANRPEIREALAEGVRITPYTAPLSIESSDGQLVLTALRMEAGTPDKSGRQRPVPVAGSDFTITADTLITAIGQEIDREISKAAGLHPFQNNRMPVDRHTLQSTEGWIFAAGDCVTGADIAVKAVAAGKTAAHSIEQFLAGKEPSSPPRPFNSSYGPRHEAPDALRANASAESRIPMQEIGHEMRTGGFEEVAKGYSPDEARREALRCMQCRCSDINTCRLRELATRYRPETQPIKTEHRGFSREILGGIRVEREKCVDCGICIRTLQEEGSGRMEVIAGNCPTGALSVAKQG</sequence>
<dbReference type="PANTHER" id="PTHR42783:SF3">
    <property type="entry name" value="GLUTAMATE SYNTHASE [NADPH] SMALL CHAIN-RELATED"/>
    <property type="match status" value="1"/>
</dbReference>
<dbReference type="PANTHER" id="PTHR42783">
    <property type="entry name" value="GLUTAMATE SYNTHASE [NADPH] SMALL CHAIN"/>
    <property type="match status" value="1"/>
</dbReference>
<dbReference type="SUPFAM" id="SSF46548">
    <property type="entry name" value="alpha-helical ferredoxin"/>
    <property type="match status" value="2"/>
</dbReference>
<evidence type="ECO:0000313" key="3">
    <source>
        <dbReference type="EMBL" id="KZK73606.1"/>
    </source>
</evidence>
<dbReference type="SUPFAM" id="SSF51971">
    <property type="entry name" value="Nucleotide-binding domain"/>
    <property type="match status" value="1"/>
</dbReference>
<dbReference type="Gene3D" id="3.50.50.60">
    <property type="entry name" value="FAD/NAD(P)-binding domain"/>
    <property type="match status" value="2"/>
</dbReference>
<dbReference type="PRINTS" id="PR00419">
    <property type="entry name" value="ADXRDTASE"/>
</dbReference>
<dbReference type="Gene3D" id="3.10.20.740">
    <property type="match status" value="1"/>
</dbReference>
<evidence type="ECO:0000256" key="1">
    <source>
        <dbReference type="SAM" id="MobiDB-lite"/>
    </source>
</evidence>